<dbReference type="InterPro" id="IPR049900">
    <property type="entry name" value="PKS_mFAS_DH"/>
</dbReference>
<keyword evidence="6" id="KW-0045">Antibiotic biosynthesis</keyword>
<dbReference type="InterPro" id="IPR015083">
    <property type="entry name" value="NorB/c/GfsB-D-like_docking"/>
</dbReference>
<dbReference type="InterPro" id="IPR014031">
    <property type="entry name" value="Ketoacyl_synth_C"/>
</dbReference>
<dbReference type="InterPro" id="IPR013968">
    <property type="entry name" value="PKS_KR"/>
</dbReference>
<dbReference type="InterPro" id="IPR001227">
    <property type="entry name" value="Ac_transferase_dom_sf"/>
</dbReference>
<dbReference type="GO" id="GO:0016491">
    <property type="term" value="F:oxidoreductase activity"/>
    <property type="evidence" value="ECO:0007669"/>
    <property type="project" value="InterPro"/>
</dbReference>
<dbReference type="InterPro" id="IPR042104">
    <property type="entry name" value="PKS_dehydratase_sf"/>
</dbReference>
<dbReference type="InterPro" id="IPR016036">
    <property type="entry name" value="Malonyl_transacylase_ACP-bd"/>
</dbReference>
<dbReference type="FunFam" id="3.40.366.10:FF:000002">
    <property type="entry name" value="Probable polyketide synthase 2"/>
    <property type="match status" value="2"/>
</dbReference>
<dbReference type="Proteomes" id="UP000199360">
    <property type="component" value="Unassembled WGS sequence"/>
</dbReference>
<keyword evidence="15" id="KW-1185">Reference proteome</keyword>
<keyword evidence="4" id="KW-0597">Phosphoprotein</keyword>
<evidence type="ECO:0000256" key="10">
    <source>
        <dbReference type="SAM" id="MobiDB-lite"/>
    </source>
</evidence>
<evidence type="ECO:0000256" key="8">
    <source>
        <dbReference type="ARBA" id="ARBA00023315"/>
    </source>
</evidence>
<dbReference type="SUPFAM" id="SSF52151">
    <property type="entry name" value="FabD/lysophospholipase-like"/>
    <property type="match status" value="3"/>
</dbReference>
<proteinExistence type="predicted"/>
<feature type="region of interest" description="N-terminal hotdog fold" evidence="9">
    <location>
        <begin position="4451"/>
        <end position="4579"/>
    </location>
</feature>
<dbReference type="InterPro" id="IPR041618">
    <property type="entry name" value="PKS_DE"/>
</dbReference>
<evidence type="ECO:0000256" key="2">
    <source>
        <dbReference type="ARBA" id="ARBA00004792"/>
    </source>
</evidence>
<dbReference type="InterPro" id="IPR014043">
    <property type="entry name" value="Acyl_transferase_dom"/>
</dbReference>
<dbReference type="GO" id="GO:0031177">
    <property type="term" value="F:phosphopantetheine binding"/>
    <property type="evidence" value="ECO:0007669"/>
    <property type="project" value="InterPro"/>
</dbReference>
<dbReference type="SUPFAM" id="SSF53901">
    <property type="entry name" value="Thiolase-like"/>
    <property type="match status" value="3"/>
</dbReference>
<dbReference type="InterPro" id="IPR057326">
    <property type="entry name" value="KR_dom"/>
</dbReference>
<dbReference type="PROSITE" id="PS52019">
    <property type="entry name" value="PKS_MFAS_DH"/>
    <property type="match status" value="2"/>
</dbReference>
<evidence type="ECO:0000259" key="11">
    <source>
        <dbReference type="PROSITE" id="PS50075"/>
    </source>
</evidence>
<keyword evidence="7" id="KW-0511">Multifunctional enzyme</keyword>
<evidence type="ECO:0000256" key="6">
    <source>
        <dbReference type="ARBA" id="ARBA00023194"/>
    </source>
</evidence>
<dbReference type="Pfam" id="PF22953">
    <property type="entry name" value="SpnB_Rossmann"/>
    <property type="match status" value="2"/>
</dbReference>
<dbReference type="SUPFAM" id="SSF51735">
    <property type="entry name" value="NAD(P)-binding Rossmann-fold domains"/>
    <property type="match status" value="7"/>
</dbReference>
<evidence type="ECO:0000256" key="5">
    <source>
        <dbReference type="ARBA" id="ARBA00022679"/>
    </source>
</evidence>
<dbReference type="FunFam" id="1.10.1200.10:FF:000007">
    <property type="entry name" value="Probable polyketide synthase pks17"/>
    <property type="match status" value="3"/>
</dbReference>
<evidence type="ECO:0000313" key="15">
    <source>
        <dbReference type="Proteomes" id="UP000199360"/>
    </source>
</evidence>
<dbReference type="Pfam" id="PF08990">
    <property type="entry name" value="Docking"/>
    <property type="match status" value="1"/>
</dbReference>
<dbReference type="PANTHER" id="PTHR43775">
    <property type="entry name" value="FATTY ACID SYNTHASE"/>
    <property type="match status" value="1"/>
</dbReference>
<dbReference type="Gene3D" id="3.90.180.10">
    <property type="entry name" value="Medium-chain alcohol dehydrogenases, catalytic domain"/>
    <property type="match status" value="1"/>
</dbReference>
<feature type="active site" description="Proton acceptor; for dehydratase activity" evidence="9">
    <location>
        <position position="940"/>
    </location>
</feature>
<feature type="domain" description="Ketosynthase family 3 (KS3)" evidence="12">
    <location>
        <begin position="33"/>
        <end position="458"/>
    </location>
</feature>
<dbReference type="Gene3D" id="3.10.129.110">
    <property type="entry name" value="Polyketide synthase dehydratase"/>
    <property type="match status" value="2"/>
</dbReference>
<dbReference type="GO" id="GO:0004315">
    <property type="term" value="F:3-oxoacyl-[acyl-carrier-protein] synthase activity"/>
    <property type="evidence" value="ECO:0007669"/>
    <property type="project" value="InterPro"/>
</dbReference>
<dbReference type="SMART" id="SM00827">
    <property type="entry name" value="PKS_AT"/>
    <property type="match status" value="3"/>
</dbReference>
<accession>A0A1C5IZY5</accession>
<dbReference type="SMART" id="SM00829">
    <property type="entry name" value="PKS_ER"/>
    <property type="match status" value="1"/>
</dbReference>
<dbReference type="PROSITE" id="PS50075">
    <property type="entry name" value="CARRIER"/>
    <property type="match status" value="3"/>
</dbReference>
<dbReference type="InterPro" id="IPR014030">
    <property type="entry name" value="Ketoacyl_synth_N"/>
</dbReference>
<dbReference type="Pfam" id="PF00550">
    <property type="entry name" value="PP-binding"/>
    <property type="match status" value="3"/>
</dbReference>
<dbReference type="InterPro" id="IPR011032">
    <property type="entry name" value="GroES-like_sf"/>
</dbReference>
<dbReference type="NCBIfam" id="NF045894">
    <property type="entry name" value="PKS_plus_SDR"/>
    <property type="match status" value="1"/>
</dbReference>
<evidence type="ECO:0000256" key="7">
    <source>
        <dbReference type="ARBA" id="ARBA00023268"/>
    </source>
</evidence>
<dbReference type="InterPro" id="IPR049551">
    <property type="entry name" value="PKS_DH_C"/>
</dbReference>
<dbReference type="PROSITE" id="PS00606">
    <property type="entry name" value="KS3_1"/>
    <property type="match status" value="3"/>
</dbReference>
<dbReference type="InterPro" id="IPR050091">
    <property type="entry name" value="PKS_NRPS_Biosynth_Enz"/>
</dbReference>
<keyword evidence="5" id="KW-0808">Transferase</keyword>
<dbReference type="Gene3D" id="3.30.70.3290">
    <property type="match status" value="3"/>
</dbReference>
<dbReference type="InterPro" id="IPR016035">
    <property type="entry name" value="Acyl_Trfase/lysoPLipase"/>
</dbReference>
<name>A0A1C5IZY5_9ACTN</name>
<feature type="domain" description="Carrier" evidence="11">
    <location>
        <begin position="3460"/>
        <end position="3535"/>
    </location>
</feature>
<dbReference type="SUPFAM" id="SSF50129">
    <property type="entry name" value="GroES-like"/>
    <property type="match status" value="1"/>
</dbReference>
<feature type="region of interest" description="Disordered" evidence="10">
    <location>
        <begin position="3419"/>
        <end position="3443"/>
    </location>
</feature>
<evidence type="ECO:0000256" key="4">
    <source>
        <dbReference type="ARBA" id="ARBA00022553"/>
    </source>
</evidence>
<dbReference type="SMART" id="SM00823">
    <property type="entry name" value="PKS_PP"/>
    <property type="match status" value="3"/>
</dbReference>
<keyword evidence="8" id="KW-0012">Acyltransferase</keyword>
<dbReference type="InterPro" id="IPR020807">
    <property type="entry name" value="PKS_DH"/>
</dbReference>
<evidence type="ECO:0000256" key="3">
    <source>
        <dbReference type="ARBA" id="ARBA00022450"/>
    </source>
</evidence>
<dbReference type="Gene3D" id="3.40.50.720">
    <property type="entry name" value="NAD(P)-binding Rossmann-like Domain"/>
    <property type="match status" value="3"/>
</dbReference>
<dbReference type="STRING" id="745366.GA0070213_10811"/>
<dbReference type="Pfam" id="PF00109">
    <property type="entry name" value="ketoacyl-synt"/>
    <property type="match status" value="3"/>
</dbReference>
<feature type="domain" description="Ketosynthase family 3 (KS3)" evidence="12">
    <location>
        <begin position="2044"/>
        <end position="2465"/>
    </location>
</feature>
<evidence type="ECO:0000256" key="9">
    <source>
        <dbReference type="PROSITE-ProRule" id="PRU01363"/>
    </source>
</evidence>
<evidence type="ECO:0000256" key="1">
    <source>
        <dbReference type="ARBA" id="ARBA00001957"/>
    </source>
</evidence>
<dbReference type="InterPro" id="IPR020843">
    <property type="entry name" value="ER"/>
</dbReference>
<feature type="region of interest" description="N-terminal hotdog fold" evidence="9">
    <location>
        <begin position="908"/>
        <end position="1037"/>
    </location>
</feature>
<dbReference type="Pfam" id="PF16197">
    <property type="entry name" value="KAsynt_C_assoc"/>
    <property type="match status" value="3"/>
</dbReference>
<reference evidence="15" key="1">
    <citation type="submission" date="2016-06" db="EMBL/GenBank/DDBJ databases">
        <authorList>
            <person name="Varghese N."/>
            <person name="Submissions Spin"/>
        </authorList>
    </citation>
    <scope>NUCLEOTIDE SEQUENCE [LARGE SCALE GENOMIC DNA]</scope>
    <source>
        <strain evidence="15">DSM 45647</strain>
    </source>
</reference>
<feature type="domain" description="Ketosynthase family 3 (KS3)" evidence="12">
    <location>
        <begin position="3552"/>
        <end position="3978"/>
    </location>
</feature>
<dbReference type="InterPro" id="IPR009081">
    <property type="entry name" value="PP-bd_ACP"/>
</dbReference>
<dbReference type="PANTHER" id="PTHR43775:SF51">
    <property type="entry name" value="INACTIVE PHENOLPHTHIOCEROL SYNTHESIS POLYKETIDE SYNTHASE TYPE I PKS1-RELATED"/>
    <property type="match status" value="1"/>
</dbReference>
<dbReference type="InterPro" id="IPR049552">
    <property type="entry name" value="PKS_DH_N"/>
</dbReference>
<feature type="region of interest" description="C-terminal hotdog fold" evidence="9">
    <location>
        <begin position="4591"/>
        <end position="4736"/>
    </location>
</feature>
<comment type="pathway">
    <text evidence="2">Antibiotic biosynthesis.</text>
</comment>
<feature type="active site" description="Proton donor; for dehydratase activity" evidence="9">
    <location>
        <position position="4652"/>
    </location>
</feature>
<dbReference type="InterPro" id="IPR036736">
    <property type="entry name" value="ACP-like_sf"/>
</dbReference>
<dbReference type="InterPro" id="IPR020806">
    <property type="entry name" value="PKS_PP-bd"/>
</dbReference>
<feature type="compositionally biased region" description="Basic and acidic residues" evidence="10">
    <location>
        <begin position="3419"/>
        <end position="3438"/>
    </location>
</feature>
<dbReference type="SUPFAM" id="SSF47336">
    <property type="entry name" value="ACP-like"/>
    <property type="match status" value="3"/>
</dbReference>
<feature type="active site" description="Proton donor; for dehydratase activity" evidence="9">
    <location>
        <position position="1111"/>
    </location>
</feature>
<sequence length="5366" mass="556615">MADNDTLRDYLKLVTTDLHRARQRLREVEDGGREPIAIIGMSCRYPGGAGSPDDLWDLVAQGRDGIGPFPTDRGWDLGRLFDADPDRPASSYVREGGFIDGAGDFDPAFFGISPREAVAMDPQQRILLQSTWEAIERAGIDPTSLRGSRTGVFAGTNDQNYLALFGNAGSDSEGYLLTGGATAVVSGRISYVLGLEGPALTVDTACSSSLVALHLACQSLRQNECSLAIAGGVTVMATPGVFTEFSRQRGLAGDGRCKSFAEAADGTGWSEGVGVLLVERLSEAQRLGHPILAVVRGSAVNQDGASNGLTAPNGPAQQRVILEALTNAGLTPADVDAVEGHGTGTTLGDPIEAQALLATYGQDRTGEPLYLGSVKSNIGHPQAAAGVAGIIKMVMALRHGVLPGTLHLDEPTSHVDWDAGRVALLAESRDWPETGHPRRAGVSSFGVSGTNAHIILEQSPAPAAPEAVEDTGGPVTVPISARTGEALRRQAARLRAAVDADPAIRPADVAHTLATARAAMAHRAVVRAGDRDELLAALAAVESGAEHDGVVRGTTRDGKLAFLFTGQGAQRIGMGTALAAGFPVFAEHFDAIRARFDGLAEALGSEEIHQTVHTQAALFAFEVALARQLEHWGVVPDRMLGHSVGEIAAAHVAGVLDLDDACTLVAARGRLMQALPAGGAMLAVAAPEAAVRAELVDGVDVAAVNGPAAVVVSGDADAIDELDARWRERGWQTKRLRVSHAFHSPRMDAMLDEFRAVAEGLTYAAPRVPVVSNLTGEPVDRMDADHWVRHVRGTVRFADGLAWLRGRETTAYLEIGPDGPLTALAAEQLDDVTAVATQRRDRPEAATLWSALATAYTGGVPVDWTAVDGAAGRTVALPTYPFARQRFWPKPAPGWGDVGAAGLGVTGHPLLGAGVMLAGGDEALFTGRLSVASHPALADHVVLGRVVLPGTALAEAAVRAGDQVGCGVVQELVLQAPLVVPADAAVQVQVLVGAADAEGRRDVTVHSRVAGAAADGWPEEPWTVHATGVLAPAATATPPPAAPAWPPADAEPVDVAALYAGFDAAGLAYGPVFRGIRSAWRSGDEILAELRLPAGEESDARRYGVHPALFDAGLQALAARATAADGFTGLPFSFTGVTLRATGATTLRVRLVPDGVDAVRLDAYDDTGAPVLTVDRVLLRPIAGAQFATRVTGAAALLRLAWSPLAAEDTPAPRWAQLDGDPIGAGVPVGGDADVLLVPVVGYTPTAEGVRAATTRTLDLLARLRGSASRLVVVTRGAVAAEPGDRVTDLAGAAVWGLVRSAQAEDPGSVVLVDLPGGPLVAPDPLPALAAGLATGEPQLAIRTTGLYRARLRRVEPAADLVPPAGTDHWRLALPENGTLDQLALVPSGADAPLAPGQVRLSVRAAGLNFRDVLAALGMYPGRVDLGAEVAGVVLEVAPDVAALRPGDRVFGLCPASFGPVAVADHRVLAPMPERWTFAEAASVPIVYGTALYGLHDLGALTAGRSVLIHAATGGVGLAAVQLAQHLGAEVFATASPAKWDVLRGLGLDDAHIASSRDLGFEAAFEGVDVVLNSLAGEFVDASLRLLAGGGTFVEMGKSDVRDPAAVTAAHPGVTYRAFDLIDAGPARIREILGRLVELFADGSLRLSPVHAWDVRRAPEAFRHVSQARHVGKVVLTVPRPLDPAGTVLITGGTGRLGTLVARHLAAEHGVRHLILASRRGPGAVDPGDGVPTGAEVVACDVADRSALAALIDGIPADRPLTGVFHVAGVLDDGVVSALTPERLDTVLRPKGDAALHLDELTRGLDLAAFVVFSALAGTVGSAGQAGYAAANHLLDALVLRRRAAGLPAQALAWGPWSGGGMVGQLTDGDRARLAAAGFPPLTEADGLALLDAALAAAAPALVPTGFDPAALSARAADLPAVLTELARAPQRRAAGTGRDADRPRLDRAALLEQVRADAATVLGLPGPQAVEPDRPFKEIGFDSLTSIELRNRLRAVLGTRLPATLVFDHPTPAAVAAFLDAELGGTAAESPVVTPVPVDRPADDPIAIVGMGCRFPGGADTPDALWRIVAGGVDAVDAFPADRGWHVEHLFEPGTSYTFEGGFVDGVADFDAGFFAISPREAVTMDPQQRLLLETSWEAFERAGIDPETLRGSRTGVYVGAATTGYGVGDLRLPEGSEPHLLTGTATSVVAGRISYTFGLEGPAVTVDTACSSSLVALHLAAEALRHGECDLAIAGGATVMTTPGMFVDSSRGGALAPDGRCKAFADGADGTGWGEGAGVVLIERLSDARRHGHPVLALVAGSAVNHDGASNGLTAPNGPSQQRVIAAALRHAGLTAADVDAVEAHGTGTALGDPIEAQALLATYGRDRADDAPLRLGSIKSNIGHTQSAAGVAGIIKMVLALRHGLLPATLHVDRPSAHVDWSAGGVRLLTEPVPWPAADRVRRAGVSSFGMSGTNAHVIIEQAPAGAGSTVDRAGGPWLLSARTAKALRAQAERLRAHLDAEPDWRPDDVAYALSTTRGRLPHRAVLFADDRDGYAGLLDALAADSGAPGLVRGVAGAGGKVAFVFPGQGPQWLGMAEGLLASSPVFRASVEACDAVLRPRLGWSVADVLRGADPQRSLDDVAVVQPALFATMISLAELWRAEGVEPAAVVGHSQGEVAAAYLAGGLTLDDAATVIAVRSRLLAERGAQIAGAMVAVSLPAADVEARLADYPGLDVVAVNGPRTVSVAGDPETADRLFADLTAEGVRVRKIRIPGAAHSWHMDVLREPVLAELAGIAPRAGDGPVFYSTVTGGPVDTADLDAAYWYRNIRQTVRFADAVRQLLRDGHTVFVEASTHPVLVHAVQDAAEDANVEAVAVGSLRREEGGLDRFRASVAEAYARGARFDWTALPARADGAAPPVPLPTYAFQHQRFWLEPNPAPASTGTAQDAAEAGFWDAVERSDLAPLIEALGADGADRIAPVLPVLASWRSREQRRRTVDGWRYRVEWRPAPTGGPATLSGRWLLVAPDGEPTAEEIGRLLTAHGAEVVTDVDTTDLAGIVSLLALDETPHPDRPDVTRGTVGNLALVQEHARADRDAPLWIVTRGAVSVSPADRITGATQAQSWGLGLVASLEQPDRVGGLIDLPPEIDARAAGRIAAALAGIGDEDQLAVRASGVLARRMVRAAPNPNRRPAPSLRGTVLVTGGTGTIGAHVARRLATAGAQRLLLTSRRGPDAPGAAELAAELTELGARVRIVACDVADRDALAALLAGVDDTAPLTAVFHAAGVAQSTPITDIDPAELAATVRGKATGARNLDELAGDDLEAFVVFSSGASVWGGGGQAAYAAGNAYLDALCRQRHERGQPALAVSWGGWEGSGMATADAVAQLARRGLRPMPPQLALAALDQAMGEPEPHLTVADIDWERFAPSYTAARPRPLIDEIPEARAGREADRPDGADGETGEFAARLTALPAGERKRFLQDLVRNLAADTLGHTGVEEIAPNRAFRELGFDSVTAVDVRNKLRAATGLQLPTTLIFDYPTPALLAEHLRAELLGEAPAETVVAAANGADEPIAIVGMSCRYAGGVRTPEELWELVVNGVDAVDRFPDDRGWDLDALYDPDPDALGASYVREGAFIYDAGDFDAGFFSISPREALAMDPQQRILLETSWEAIERGGINPQTLARSRTGVFVGTSFQGYGMGAHLGLGATEGFFLAGTGTAAVSGRVAYGLGLEGPAVTVDTACSSSLVALHLGAQALRQGECDLALAGGVAVLPTPTSFTEFSRQRGLAPDGRCKPFAAAADGTGWGEGAGVVLLERLSDAIRNGHPVLAVVAATATNQDGASNGLTAPNGPSQQRVIAQTLANAGLEPADVDLVEAHGTGTTLGDPIEAQAIIATYGQNRPDDRPLWLGSVKSNIGHTQSAAGVAGVIKAVMAVRHGVLPPSLHVDEPTPHVDWARGAVRLLTEGRPWPSGGGPRRAGISSFGGTGTNAHAIVEQAPEPTGTDAGAPASPAPLAWLLSGRTEEALREQADRLRRHLADRPDAGPGPVAWSLATTRAAFEHRAVLFGADREDLLARLDDVIAARPSADVVTGTVTTGETVFVYPGQGSQWIGMAATLMDTAPVFADAIDECALALAPHLDWSLQDVLRDRPDAASLERVDVVQPVLFAVMVALTRLWESWGVVPDAVVGHSQGEIVAAHVAGGLSLDDAARIVAVRSKLVGAVAGTGGMVSVWLGAGPVEERLAAHPDLSIAAVNGPETTVVAGTVDGLDRFADACAADGVRVKRIAVDYASHSPQMDALRDELTAALAPVRPVPGRIPMWSTVDDGWADTGTMDAGYWFRNLRRPVLFDSAVRALAADGYHFFVEASAHPVLAMAVRATLDEADPGSRTAVVGTLRRDEGDLARVLRSAAELHAQGGTVDWSAALAGHAAPVVPLPTYAFQRSRYWLTPARTAAAGDLSGAGLTDAGHPLLGAAVALADGDGLVLTGRLSAGDQRWLGDHAVLGTVLLPGTAFVELALQAGLRVGAAALDELTLEAPLVVTERQAVRIQVVVSPPGETGRRTVAVYARPDADTGDGDGVEWTRYASATLAPTADEPDFDLRQWPPAEAEAVDTTGFYDDLTERGYGYGPAFQGLRAMWKRDGEVFAEVALPDDDGDDAAGYGVHPALLDAALHGIGLLRSLHPAAGGTGPRGAELPFSFSGVRLWATGADTVRVRLGLSEQNGIVVRIADAAGAPVVAVDALAARPLPASFGASGPARPTTLYELDWSDLAVTPTDPGHWLVVGDAPLADQVRAAGGRITTCATFDDVPGHFDGADDPAVVVVALSATDDDGDVVDRAAGCVHEALALAQRWIGDDRFEPARLLVVSRGAVGAKPALAPAAAWGLLRSAQSEHPNRFVLLDLGADADLTPLPAAVCSGEPQLAAAAGRVRAARLVRVAPADGDTAPAFGPHGTVLVTGGTGTLGSALVRHLAGVHGVRHFLVTSRSGADAPGAADLVADVAALGAEATVVACDAADRDRLAEVLAAIPADRPLTGVVHAVGVLDDGVIAALDPGRVDLVMRGKARGATNLHDLTRDLDLTAFVLFSSAAGTFGGAGQGNYAAANAFLDALAQRRRADGLVAKSLPWGPWAQPTGMTGALTELDVRRVERTGLRPMETAYGMTLFDAAVRHPAPVVVPLLFAQGALSAATGPLLHLLRSLVRTPVRSAAGRPAESDGPPLRERLVELPDEERQRVVLDFVRTHVAVVLGYPSGGEVRSERGFLDLGMDSLTGIELRNRIAGVTGLRLPATLVFDHPTPMALAQHLRLALVPPAKPAAEVALEELDRLEAVLDAVEPGDDAHARVKRRLRSLVARLNGGTEDTDGEQDLESATAEELFEFLDRAV</sequence>
<dbReference type="SMART" id="SM00826">
    <property type="entry name" value="PKS_DH"/>
    <property type="match status" value="2"/>
</dbReference>
<dbReference type="CDD" id="cd08956">
    <property type="entry name" value="KR_3_FAS_SDR_x"/>
    <property type="match status" value="2"/>
</dbReference>
<dbReference type="SUPFAM" id="SSF55048">
    <property type="entry name" value="Probable ACP-binding domain of malonyl-CoA ACP transacylase"/>
    <property type="match status" value="3"/>
</dbReference>
<evidence type="ECO:0000259" key="13">
    <source>
        <dbReference type="PROSITE" id="PS52019"/>
    </source>
</evidence>
<organism evidence="14 15">
    <name type="scientific">Micromonospora humi</name>
    <dbReference type="NCBI Taxonomy" id="745366"/>
    <lineage>
        <taxon>Bacteria</taxon>
        <taxon>Bacillati</taxon>
        <taxon>Actinomycetota</taxon>
        <taxon>Actinomycetes</taxon>
        <taxon>Micromonosporales</taxon>
        <taxon>Micromonosporaceae</taxon>
        <taxon>Micromonospora</taxon>
    </lineage>
</organism>
<dbReference type="Pfam" id="PF02801">
    <property type="entry name" value="Ketoacyl-synt_C"/>
    <property type="match status" value="3"/>
</dbReference>
<dbReference type="Gene3D" id="3.40.50.11460">
    <property type="match status" value="1"/>
</dbReference>
<gene>
    <name evidence="14" type="ORF">GA0070213_10811</name>
</gene>
<dbReference type="Gene3D" id="1.10.1200.10">
    <property type="entry name" value="ACP-like"/>
    <property type="match status" value="3"/>
</dbReference>
<dbReference type="Gene3D" id="6.10.140.1830">
    <property type="match status" value="1"/>
</dbReference>
<dbReference type="GO" id="GO:0004312">
    <property type="term" value="F:fatty acid synthase activity"/>
    <property type="evidence" value="ECO:0007669"/>
    <property type="project" value="TreeGrafter"/>
</dbReference>
<dbReference type="GO" id="GO:0033068">
    <property type="term" value="P:macrolide biosynthetic process"/>
    <property type="evidence" value="ECO:0007669"/>
    <property type="project" value="UniProtKB-ARBA"/>
</dbReference>
<feature type="domain" description="PKS/mFAS DH" evidence="13">
    <location>
        <begin position="908"/>
        <end position="1188"/>
    </location>
</feature>
<dbReference type="InterPro" id="IPR016039">
    <property type="entry name" value="Thiolase-like"/>
</dbReference>
<dbReference type="SMART" id="SM00822">
    <property type="entry name" value="PKS_KR"/>
    <property type="match status" value="3"/>
</dbReference>
<dbReference type="InterPro" id="IPR055123">
    <property type="entry name" value="SpnB-like_Rossmann"/>
</dbReference>
<dbReference type="PROSITE" id="PS52004">
    <property type="entry name" value="KS3_2"/>
    <property type="match status" value="3"/>
</dbReference>
<dbReference type="InterPro" id="IPR013154">
    <property type="entry name" value="ADH-like_N"/>
</dbReference>
<evidence type="ECO:0000313" key="14">
    <source>
        <dbReference type="EMBL" id="SCG63874.1"/>
    </source>
</evidence>
<dbReference type="CDD" id="cd08952">
    <property type="entry name" value="KR_1_SDR_x"/>
    <property type="match status" value="1"/>
</dbReference>
<feature type="region of interest" description="C-terminal hotdog fold" evidence="9">
    <location>
        <begin position="1050"/>
        <end position="1188"/>
    </location>
</feature>
<dbReference type="Gene3D" id="3.40.366.10">
    <property type="entry name" value="Malonyl-Coenzyme A Acyl Carrier Protein, domain 2"/>
    <property type="match status" value="3"/>
</dbReference>
<keyword evidence="3" id="KW-0596">Phosphopantetheine</keyword>
<dbReference type="Pfam" id="PF13602">
    <property type="entry name" value="ADH_zinc_N_2"/>
    <property type="match status" value="1"/>
</dbReference>
<dbReference type="InterPro" id="IPR036291">
    <property type="entry name" value="NAD(P)-bd_dom_sf"/>
</dbReference>
<feature type="domain" description="PKS/mFAS DH" evidence="13">
    <location>
        <begin position="4451"/>
        <end position="4736"/>
    </location>
</feature>
<dbReference type="Pfam" id="PF18369">
    <property type="entry name" value="PKS_DE"/>
    <property type="match status" value="1"/>
</dbReference>
<dbReference type="InterPro" id="IPR018201">
    <property type="entry name" value="Ketoacyl_synth_AS"/>
</dbReference>
<protein>
    <submittedName>
        <fullName evidence="14">Polyene macrolide polyketide synthase</fullName>
    </submittedName>
</protein>
<feature type="domain" description="Carrier" evidence="11">
    <location>
        <begin position="5216"/>
        <end position="5291"/>
    </location>
</feature>
<dbReference type="InterPro" id="IPR006162">
    <property type="entry name" value="Ppantetheine_attach_site"/>
</dbReference>
<dbReference type="EMBL" id="FMDM01000008">
    <property type="protein sequence ID" value="SCG63874.1"/>
    <property type="molecule type" value="Genomic_DNA"/>
</dbReference>
<dbReference type="Pfam" id="PF21089">
    <property type="entry name" value="PKS_DH_N"/>
    <property type="match status" value="2"/>
</dbReference>
<dbReference type="PROSITE" id="PS00012">
    <property type="entry name" value="PHOSPHOPANTETHEINE"/>
    <property type="match status" value="3"/>
</dbReference>
<dbReference type="CDD" id="cd05195">
    <property type="entry name" value="enoyl_red"/>
    <property type="match status" value="1"/>
</dbReference>
<dbReference type="GO" id="GO:0006633">
    <property type="term" value="P:fatty acid biosynthetic process"/>
    <property type="evidence" value="ECO:0007669"/>
    <property type="project" value="InterPro"/>
</dbReference>
<comment type="cofactor">
    <cofactor evidence="1">
        <name>pantetheine 4'-phosphate</name>
        <dbReference type="ChEBI" id="CHEBI:47942"/>
    </cofactor>
</comment>
<dbReference type="Pfam" id="PF08659">
    <property type="entry name" value="KR"/>
    <property type="match status" value="3"/>
</dbReference>
<dbReference type="FunFam" id="3.40.47.10:FF:000019">
    <property type="entry name" value="Polyketide synthase type I"/>
    <property type="match status" value="3"/>
</dbReference>
<dbReference type="RefSeq" id="WP_245716424.1">
    <property type="nucleotide sequence ID" value="NZ_FMDM01000008.1"/>
</dbReference>
<evidence type="ECO:0000259" key="12">
    <source>
        <dbReference type="PROSITE" id="PS52004"/>
    </source>
</evidence>
<dbReference type="Pfam" id="PF00698">
    <property type="entry name" value="Acyl_transf_1"/>
    <property type="match status" value="3"/>
</dbReference>
<dbReference type="SMART" id="SM01294">
    <property type="entry name" value="PKS_PP_betabranch"/>
    <property type="match status" value="3"/>
</dbReference>
<dbReference type="FunFam" id="3.90.180.10:FF:000032">
    <property type="entry name" value="Probable polyketide synthase pks1"/>
    <property type="match status" value="1"/>
</dbReference>
<dbReference type="InterPro" id="IPR020841">
    <property type="entry name" value="PKS_Beta-ketoAc_synthase_dom"/>
</dbReference>
<feature type="domain" description="Carrier" evidence="11">
    <location>
        <begin position="1946"/>
        <end position="2024"/>
    </location>
</feature>
<dbReference type="InterPro" id="IPR032821">
    <property type="entry name" value="PKS_assoc"/>
</dbReference>
<dbReference type="SMART" id="SM00825">
    <property type="entry name" value="PKS_KS"/>
    <property type="match status" value="3"/>
</dbReference>
<dbReference type="Pfam" id="PF14765">
    <property type="entry name" value="PS-DH"/>
    <property type="match status" value="2"/>
</dbReference>
<dbReference type="Pfam" id="PF08240">
    <property type="entry name" value="ADH_N"/>
    <property type="match status" value="1"/>
</dbReference>
<dbReference type="CDD" id="cd00833">
    <property type="entry name" value="PKS"/>
    <property type="match status" value="3"/>
</dbReference>
<dbReference type="Gene3D" id="3.40.47.10">
    <property type="match status" value="3"/>
</dbReference>
<feature type="active site" description="Proton acceptor; for dehydratase activity" evidence="9">
    <location>
        <position position="4483"/>
    </location>
</feature>